<protein>
    <submittedName>
        <fullName evidence="2">Uncharacterized protein</fullName>
    </submittedName>
</protein>
<accession>A0A8S2JBB0</accession>
<dbReference type="EMBL" id="CAJOBI010000161">
    <property type="protein sequence ID" value="CAF3800093.1"/>
    <property type="molecule type" value="Genomic_DNA"/>
</dbReference>
<feature type="region of interest" description="Disordered" evidence="1">
    <location>
        <begin position="84"/>
        <end position="109"/>
    </location>
</feature>
<sequence>MDSTININTNGDISHSNSSILDLSQRTTTIDTNNSNTIIEDWTNNSLCIYTDSIDNDIIQTVENKTNFNIEQSLTDQYKNIPIKEDSMSDSSNINKSKLETYDSNKKDK</sequence>
<reference evidence="2" key="1">
    <citation type="submission" date="2021-02" db="EMBL/GenBank/DDBJ databases">
        <authorList>
            <person name="Nowell W R."/>
        </authorList>
    </citation>
    <scope>NUCLEOTIDE SEQUENCE</scope>
</reference>
<evidence type="ECO:0000313" key="2">
    <source>
        <dbReference type="EMBL" id="CAF3800093.1"/>
    </source>
</evidence>
<organism evidence="2 3">
    <name type="scientific">Rotaria magnacalcarata</name>
    <dbReference type="NCBI Taxonomy" id="392030"/>
    <lineage>
        <taxon>Eukaryota</taxon>
        <taxon>Metazoa</taxon>
        <taxon>Spiralia</taxon>
        <taxon>Gnathifera</taxon>
        <taxon>Rotifera</taxon>
        <taxon>Eurotatoria</taxon>
        <taxon>Bdelloidea</taxon>
        <taxon>Philodinida</taxon>
        <taxon>Philodinidae</taxon>
        <taxon>Rotaria</taxon>
    </lineage>
</organism>
<evidence type="ECO:0000313" key="3">
    <source>
        <dbReference type="Proteomes" id="UP000676336"/>
    </source>
</evidence>
<name>A0A8S2JBB0_9BILA</name>
<feature type="compositionally biased region" description="Basic and acidic residues" evidence="1">
    <location>
        <begin position="97"/>
        <end position="109"/>
    </location>
</feature>
<gene>
    <name evidence="2" type="ORF">SMN809_LOCUS1124</name>
</gene>
<comment type="caution">
    <text evidence="2">The sequence shown here is derived from an EMBL/GenBank/DDBJ whole genome shotgun (WGS) entry which is preliminary data.</text>
</comment>
<dbReference type="Proteomes" id="UP000676336">
    <property type="component" value="Unassembled WGS sequence"/>
</dbReference>
<proteinExistence type="predicted"/>
<evidence type="ECO:0000256" key="1">
    <source>
        <dbReference type="SAM" id="MobiDB-lite"/>
    </source>
</evidence>
<dbReference type="AlphaFoldDB" id="A0A8S2JBB0"/>